<evidence type="ECO:0000313" key="5">
    <source>
        <dbReference type="Proteomes" id="UP000214365"/>
    </source>
</evidence>
<organism evidence="4 5">
    <name type="scientific">Talaromyces atroroseus</name>
    <dbReference type="NCBI Taxonomy" id="1441469"/>
    <lineage>
        <taxon>Eukaryota</taxon>
        <taxon>Fungi</taxon>
        <taxon>Dikarya</taxon>
        <taxon>Ascomycota</taxon>
        <taxon>Pezizomycotina</taxon>
        <taxon>Eurotiomycetes</taxon>
        <taxon>Eurotiomycetidae</taxon>
        <taxon>Eurotiales</taxon>
        <taxon>Trichocomaceae</taxon>
        <taxon>Talaromyces</taxon>
        <taxon>Talaromyces sect. Trachyspermi</taxon>
    </lineage>
</organism>
<dbReference type="PANTHER" id="PTHR10366:SF564">
    <property type="entry name" value="STEROL-4-ALPHA-CARBOXYLATE 3-DEHYDROGENASE, DECARBOXYLATING"/>
    <property type="match status" value="1"/>
</dbReference>
<proteinExistence type="inferred from homology"/>
<dbReference type="Proteomes" id="UP000214365">
    <property type="component" value="Unassembled WGS sequence"/>
</dbReference>
<dbReference type="GeneID" id="31002882"/>
<comment type="similarity">
    <text evidence="2">Belongs to the NAD(P)-dependent epimerase/dehydratase family. Dihydroflavonol-4-reductase subfamily.</text>
</comment>
<comment type="caution">
    <text evidence="4">The sequence shown here is derived from an EMBL/GenBank/DDBJ whole genome shotgun (WGS) entry which is preliminary data.</text>
</comment>
<gene>
    <name evidence="4" type="ORF">UA08_03127</name>
</gene>
<evidence type="ECO:0000256" key="2">
    <source>
        <dbReference type="ARBA" id="ARBA00023445"/>
    </source>
</evidence>
<sequence length="314" mass="34965">MPAISSPAPSAVILVTGANGFLGSWIVRLLLEKGYSVRAAVRNSKKGNYLKDQFKSYGDKFEIAVVGDIGKDDAFVQSVQGVHGIIHTASPVSTIVDDPRDTADEEVTVSEEVWNEQRLEECNKLGKEASGLAKYSTSKLLAERAAWDFMQSNKERISWDLTTINPPWIFGNKPIIHEVDNPASLTSSSRRFWDAVVNNNFWGVAPLERPGHGWVDVRDVAEAHIKALETSTAGGERIIVTAGSWVWQDIINTAISLPSHIYKRHPAATGPLEVKSRLISWDTRKQERILGLKFRSMEELVHDTLANYSEHGWY</sequence>
<dbReference type="EMBL" id="LFMY01000004">
    <property type="protein sequence ID" value="OKL61381.1"/>
    <property type="molecule type" value="Genomic_DNA"/>
</dbReference>
<dbReference type="AlphaFoldDB" id="A0A225AIU9"/>
<dbReference type="OrthoDB" id="2735536at2759"/>
<keyword evidence="1" id="KW-0560">Oxidoreductase</keyword>
<dbReference type="STRING" id="1441469.A0A225AIU9"/>
<dbReference type="InterPro" id="IPR050425">
    <property type="entry name" value="NAD(P)_dehydrat-like"/>
</dbReference>
<dbReference type="RefSeq" id="XP_020121502.1">
    <property type="nucleotide sequence ID" value="XM_020265943.1"/>
</dbReference>
<dbReference type="Gene3D" id="3.40.50.720">
    <property type="entry name" value="NAD(P)-binding Rossmann-like Domain"/>
    <property type="match status" value="2"/>
</dbReference>
<keyword evidence="5" id="KW-1185">Reference proteome</keyword>
<reference evidence="4 5" key="1">
    <citation type="submission" date="2015-06" db="EMBL/GenBank/DDBJ databases">
        <title>Talaromyces atroroseus IBT 11181 draft genome.</title>
        <authorList>
            <person name="Rasmussen K.B."/>
            <person name="Rasmussen S."/>
            <person name="Petersen B."/>
            <person name="Sicheritz-Ponten T."/>
            <person name="Mortensen U.H."/>
            <person name="Thrane U."/>
        </authorList>
    </citation>
    <scope>NUCLEOTIDE SEQUENCE [LARGE SCALE GENOMIC DNA]</scope>
    <source>
        <strain evidence="4 5">IBT 11181</strain>
    </source>
</reference>
<accession>A0A225AIU9</accession>
<evidence type="ECO:0000259" key="3">
    <source>
        <dbReference type="Pfam" id="PF01370"/>
    </source>
</evidence>
<dbReference type="InterPro" id="IPR036291">
    <property type="entry name" value="NAD(P)-bd_dom_sf"/>
</dbReference>
<dbReference type="SUPFAM" id="SSF51735">
    <property type="entry name" value="NAD(P)-binding Rossmann-fold domains"/>
    <property type="match status" value="1"/>
</dbReference>
<evidence type="ECO:0000313" key="4">
    <source>
        <dbReference type="EMBL" id="OKL61381.1"/>
    </source>
</evidence>
<dbReference type="Pfam" id="PF01370">
    <property type="entry name" value="Epimerase"/>
    <property type="match status" value="1"/>
</dbReference>
<dbReference type="GO" id="GO:0016616">
    <property type="term" value="F:oxidoreductase activity, acting on the CH-OH group of donors, NAD or NADP as acceptor"/>
    <property type="evidence" value="ECO:0007669"/>
    <property type="project" value="TreeGrafter"/>
</dbReference>
<name>A0A225AIU9_TALAT</name>
<dbReference type="PANTHER" id="PTHR10366">
    <property type="entry name" value="NAD DEPENDENT EPIMERASE/DEHYDRATASE"/>
    <property type="match status" value="1"/>
</dbReference>
<dbReference type="InterPro" id="IPR001509">
    <property type="entry name" value="Epimerase_deHydtase"/>
</dbReference>
<protein>
    <recommendedName>
        <fullName evidence="3">NAD-dependent epimerase/dehydratase domain-containing protein</fullName>
    </recommendedName>
</protein>
<feature type="domain" description="NAD-dependent epimerase/dehydratase" evidence="3">
    <location>
        <begin position="13"/>
        <end position="116"/>
    </location>
</feature>
<evidence type="ECO:0000256" key="1">
    <source>
        <dbReference type="ARBA" id="ARBA00023002"/>
    </source>
</evidence>